<evidence type="ECO:0000313" key="7">
    <source>
        <dbReference type="EMBL" id="GAA1942738.1"/>
    </source>
</evidence>
<keyword evidence="4 6" id="KW-1133">Transmembrane helix</keyword>
<keyword evidence="2" id="KW-1003">Cell membrane</keyword>
<organism evidence="7 8">
    <name type="scientific">Microbacterium deminutum</name>
    <dbReference type="NCBI Taxonomy" id="344164"/>
    <lineage>
        <taxon>Bacteria</taxon>
        <taxon>Bacillati</taxon>
        <taxon>Actinomycetota</taxon>
        <taxon>Actinomycetes</taxon>
        <taxon>Micrococcales</taxon>
        <taxon>Microbacteriaceae</taxon>
        <taxon>Microbacterium</taxon>
    </lineage>
</organism>
<feature type="transmembrane region" description="Helical" evidence="6">
    <location>
        <begin position="25"/>
        <end position="44"/>
    </location>
</feature>
<evidence type="ECO:0000256" key="2">
    <source>
        <dbReference type="ARBA" id="ARBA00022475"/>
    </source>
</evidence>
<evidence type="ECO:0000256" key="1">
    <source>
        <dbReference type="ARBA" id="ARBA00004651"/>
    </source>
</evidence>
<reference evidence="7 8" key="1">
    <citation type="journal article" date="2019" name="Int. J. Syst. Evol. Microbiol.">
        <title>The Global Catalogue of Microorganisms (GCM) 10K type strain sequencing project: providing services to taxonomists for standard genome sequencing and annotation.</title>
        <authorList>
            <consortium name="The Broad Institute Genomics Platform"/>
            <consortium name="The Broad Institute Genome Sequencing Center for Infectious Disease"/>
            <person name="Wu L."/>
            <person name="Ma J."/>
        </authorList>
    </citation>
    <scope>NUCLEOTIDE SEQUENCE [LARGE SCALE GENOMIC DNA]</scope>
    <source>
        <strain evidence="7 8">JCM 14901</strain>
    </source>
</reference>
<comment type="caution">
    <text evidence="7">The sequence shown here is derived from an EMBL/GenBank/DDBJ whole genome shotgun (WGS) entry which is preliminary data.</text>
</comment>
<keyword evidence="8" id="KW-1185">Reference proteome</keyword>
<dbReference type="InterPro" id="IPR022791">
    <property type="entry name" value="L-PG_synthase/AglD"/>
</dbReference>
<protein>
    <submittedName>
        <fullName evidence="7">Lysylphosphatidylglycerol synthase transmembrane domain-containing protein</fullName>
    </submittedName>
</protein>
<proteinExistence type="predicted"/>
<dbReference type="PANTHER" id="PTHR40277">
    <property type="entry name" value="BLL5419 PROTEIN"/>
    <property type="match status" value="1"/>
</dbReference>
<dbReference type="PANTHER" id="PTHR40277:SF1">
    <property type="entry name" value="BLL5419 PROTEIN"/>
    <property type="match status" value="1"/>
</dbReference>
<dbReference type="Pfam" id="PF03706">
    <property type="entry name" value="LPG_synthase_TM"/>
    <property type="match status" value="1"/>
</dbReference>
<name>A0ABN2Q5L5_9MICO</name>
<keyword evidence="3 6" id="KW-0812">Transmembrane</keyword>
<evidence type="ECO:0000256" key="6">
    <source>
        <dbReference type="SAM" id="Phobius"/>
    </source>
</evidence>
<feature type="transmembrane region" description="Helical" evidence="6">
    <location>
        <begin position="169"/>
        <end position="190"/>
    </location>
</feature>
<comment type="subcellular location">
    <subcellularLocation>
        <location evidence="1">Cell membrane</location>
        <topology evidence="1">Multi-pass membrane protein</topology>
    </subcellularLocation>
</comment>
<feature type="transmembrane region" description="Helical" evidence="6">
    <location>
        <begin position="210"/>
        <end position="238"/>
    </location>
</feature>
<feature type="transmembrane region" description="Helical" evidence="6">
    <location>
        <begin position="144"/>
        <end position="162"/>
    </location>
</feature>
<evidence type="ECO:0000256" key="5">
    <source>
        <dbReference type="ARBA" id="ARBA00023136"/>
    </source>
</evidence>
<dbReference type="Proteomes" id="UP001499933">
    <property type="component" value="Unassembled WGS sequence"/>
</dbReference>
<evidence type="ECO:0000256" key="3">
    <source>
        <dbReference type="ARBA" id="ARBA00022692"/>
    </source>
</evidence>
<gene>
    <name evidence="7" type="ORF">GCM10009776_00620</name>
</gene>
<dbReference type="EMBL" id="BAAAOG010000001">
    <property type="protein sequence ID" value="GAA1942738.1"/>
    <property type="molecule type" value="Genomic_DNA"/>
</dbReference>
<feature type="transmembrane region" description="Helical" evidence="6">
    <location>
        <begin position="286"/>
        <end position="310"/>
    </location>
</feature>
<evidence type="ECO:0000313" key="8">
    <source>
        <dbReference type="Proteomes" id="UP001499933"/>
    </source>
</evidence>
<sequence length="328" mass="32469">MVAMTAAVGARPARAAPSAARLRAWGRGAVGAVILVAIILQAGAAPFVRGLAAVSVPSVVAALLLTAAATAAAAWRWRILAGRLGLALTWPQAVSAYYRSQFLNTVLPGGVVGDVHRAVSHGRSVSQVAQASRAVVAERTAGQVVQIGLAVMVLVALGMSAYAPAVGIVLLAVVVACAGVVVAAAVSTRARDVVHRELDAVRTAFGTVGTVAKVVVASLVVVAGHVATFVVACLAVGVDAPPQRLAAVALIAVLAASIPFNIGGWGPREGAAAWAFTSAGLGAATGLAASTAFGVLAMIAVAPGAAVAAASAFHRRRATRAAAVEESS</sequence>
<keyword evidence="5 6" id="KW-0472">Membrane</keyword>
<feature type="transmembrane region" description="Helical" evidence="6">
    <location>
        <begin position="51"/>
        <end position="75"/>
    </location>
</feature>
<evidence type="ECO:0000256" key="4">
    <source>
        <dbReference type="ARBA" id="ARBA00022989"/>
    </source>
</evidence>
<feature type="transmembrane region" description="Helical" evidence="6">
    <location>
        <begin position="245"/>
        <end position="266"/>
    </location>
</feature>
<accession>A0ABN2Q5L5</accession>